<evidence type="ECO:0000259" key="2">
    <source>
        <dbReference type="Pfam" id="PF08659"/>
    </source>
</evidence>
<evidence type="ECO:0000313" key="4">
    <source>
        <dbReference type="Proteomes" id="UP001159371"/>
    </source>
</evidence>
<accession>A0ABT6K810</accession>
<reference evidence="3 4" key="1">
    <citation type="journal article" date="2023" name="J. Phycol.">
        <title>Chrysosporum ovalisporum is synonymous with the true-branching cyanobacterium Umezakia natans (Nostocales/Aphanizomenonaceae).</title>
        <authorList>
            <person name="McGregor G.B."/>
            <person name="Sendall B.C."/>
            <person name="Niiyama Y."/>
            <person name="Tuji A."/>
            <person name="Willis A."/>
        </authorList>
    </citation>
    <scope>NUCLEOTIDE SEQUENCE [LARGE SCALE GENOMIC DNA]</scope>
    <source>
        <strain evidence="3 4">FSS-43</strain>
    </source>
</reference>
<keyword evidence="1" id="KW-1133">Transmembrane helix</keyword>
<dbReference type="InterPro" id="IPR013968">
    <property type="entry name" value="PKS_KR"/>
</dbReference>
<dbReference type="Pfam" id="PF08659">
    <property type="entry name" value="KR"/>
    <property type="match status" value="1"/>
</dbReference>
<evidence type="ECO:0000256" key="1">
    <source>
        <dbReference type="SAM" id="Phobius"/>
    </source>
</evidence>
<name>A0ABT6K810_9CYAN</name>
<dbReference type="GeneID" id="83684784"/>
<gene>
    <name evidence="3" type="ORF">NWP19_17125</name>
</gene>
<keyword evidence="4" id="KW-1185">Reference proteome</keyword>
<comment type="caution">
    <text evidence="3">The sequence shown here is derived from an EMBL/GenBank/DDBJ whole genome shotgun (WGS) entry which is preliminary data.</text>
</comment>
<dbReference type="Proteomes" id="UP001159371">
    <property type="component" value="Unassembled WGS sequence"/>
</dbReference>
<sequence length="123" mass="13457">MLSSLQQLQSSLSAVVGGIGFAAYGGGNCFMYAIAHQRSQTNHTPWISINWNAVSLSEITTSTGPALANLAMTHQEMWQVTERILAQPPAPQITVSHTWRIIIYSDVPVNVIFINSLCHEVGY</sequence>
<dbReference type="RefSeq" id="WP_280657561.1">
    <property type="nucleotide sequence ID" value="NZ_JANQDO010000103.1"/>
</dbReference>
<feature type="transmembrane region" description="Helical" evidence="1">
    <location>
        <begin position="12"/>
        <end position="35"/>
    </location>
</feature>
<dbReference type="Gene3D" id="3.40.50.720">
    <property type="entry name" value="NAD(P)-binding Rossmann-like Domain"/>
    <property type="match status" value="1"/>
</dbReference>
<proteinExistence type="predicted"/>
<protein>
    <submittedName>
        <fullName evidence="3">KR domain-containing protein</fullName>
    </submittedName>
</protein>
<feature type="domain" description="Ketoreductase (KR)" evidence="2">
    <location>
        <begin position="8"/>
        <end position="54"/>
    </location>
</feature>
<dbReference type="EMBL" id="JANQDO010000103">
    <property type="protein sequence ID" value="MDH6058449.1"/>
    <property type="molecule type" value="Genomic_DNA"/>
</dbReference>
<organism evidence="3 4">
    <name type="scientific">Umezakia ovalisporum FSS-43</name>
    <dbReference type="NCBI Taxonomy" id="2740520"/>
    <lineage>
        <taxon>Bacteria</taxon>
        <taxon>Bacillati</taxon>
        <taxon>Cyanobacteriota</taxon>
        <taxon>Cyanophyceae</taxon>
        <taxon>Nostocales</taxon>
        <taxon>Nodulariaceae</taxon>
        <taxon>Umezakia</taxon>
    </lineage>
</organism>
<keyword evidence="1" id="KW-0472">Membrane</keyword>
<evidence type="ECO:0000313" key="3">
    <source>
        <dbReference type="EMBL" id="MDH6058449.1"/>
    </source>
</evidence>
<keyword evidence="1" id="KW-0812">Transmembrane</keyword>